<accession>A0A1F5G5M1</accession>
<evidence type="ECO:0000313" key="2">
    <source>
        <dbReference type="Proteomes" id="UP000178577"/>
    </source>
</evidence>
<dbReference type="InterPro" id="IPR043731">
    <property type="entry name" value="DUF5674"/>
</dbReference>
<protein>
    <submittedName>
        <fullName evidence="1">Uncharacterized protein</fullName>
    </submittedName>
</protein>
<dbReference type="AlphaFoldDB" id="A0A1F5G5M1"/>
<name>A0A1F5G5M1_9BACT</name>
<dbReference type="Pfam" id="PF18924">
    <property type="entry name" value="DUF5674"/>
    <property type="match status" value="1"/>
</dbReference>
<gene>
    <name evidence="1" type="ORF">A2693_01355</name>
</gene>
<dbReference type="EMBL" id="MFAY01000064">
    <property type="protein sequence ID" value="OGD87139.1"/>
    <property type="molecule type" value="Genomic_DNA"/>
</dbReference>
<comment type="caution">
    <text evidence="1">The sequence shown here is derived from an EMBL/GenBank/DDBJ whole genome shotgun (WGS) entry which is preliminary data.</text>
</comment>
<dbReference type="Proteomes" id="UP000178577">
    <property type="component" value="Unassembled WGS sequence"/>
</dbReference>
<reference evidence="1 2" key="1">
    <citation type="journal article" date="2016" name="Nat. Commun.">
        <title>Thousands of microbial genomes shed light on interconnected biogeochemical processes in an aquifer system.</title>
        <authorList>
            <person name="Anantharaman K."/>
            <person name="Brown C.T."/>
            <person name="Hug L.A."/>
            <person name="Sharon I."/>
            <person name="Castelle C.J."/>
            <person name="Probst A.J."/>
            <person name="Thomas B.C."/>
            <person name="Singh A."/>
            <person name="Wilkins M.J."/>
            <person name="Karaoz U."/>
            <person name="Brodie E.L."/>
            <person name="Williams K.H."/>
            <person name="Hubbard S.S."/>
            <person name="Banfield J.F."/>
        </authorList>
    </citation>
    <scope>NUCLEOTIDE SEQUENCE [LARGE SCALE GENOMIC DNA]</scope>
</reference>
<organism evidence="1 2">
    <name type="scientific">Candidatus Curtissbacteria bacterium RIFCSPHIGHO2_01_FULL_40_12</name>
    <dbReference type="NCBI Taxonomy" id="1797710"/>
    <lineage>
        <taxon>Bacteria</taxon>
        <taxon>Candidatus Curtissiibacteriota</taxon>
    </lineage>
</organism>
<evidence type="ECO:0000313" key="1">
    <source>
        <dbReference type="EMBL" id="OGD87139.1"/>
    </source>
</evidence>
<sequence length="110" mass="12422">MLVIVKSKANEELIKKAAEDFDGIYIKVVVDVEREILAAGGERHFDAEQKLLEDGSIQANLWGGGVDVKSGEIDYNSMINLRPNQSNMSREIMSEEIRKKFDKIVKELLI</sequence>
<proteinExistence type="predicted"/>